<reference evidence="4" key="2">
    <citation type="journal article" date="2024" name="Antonie Van Leeuwenhoek">
        <title>Roseihalotalea indica gen. nov., sp. nov., a halophilic Bacteroidetes from mesopelagic Southwest Indian Ocean with higher carbohydrate metabolic potential.</title>
        <authorList>
            <person name="Chen B."/>
            <person name="Zhang M."/>
            <person name="Lin D."/>
            <person name="Ye J."/>
            <person name="Tang K."/>
        </authorList>
    </citation>
    <scope>NUCLEOTIDE SEQUENCE</scope>
    <source>
        <strain evidence="4">TK19036</strain>
    </source>
</reference>
<dbReference type="CDD" id="cd04659">
    <property type="entry name" value="Piwi_piwi-like_ProArk"/>
    <property type="match status" value="1"/>
</dbReference>
<comment type="similarity">
    <text evidence="1">Belongs to the argonaute family. Long pAgo subfamily.</text>
</comment>
<dbReference type="Gene3D" id="3.30.420.10">
    <property type="entry name" value="Ribonuclease H-like superfamily/Ribonuclease H"/>
    <property type="match status" value="1"/>
</dbReference>
<dbReference type="Gene3D" id="3.40.50.2300">
    <property type="match status" value="1"/>
</dbReference>
<evidence type="ECO:0000256" key="2">
    <source>
        <dbReference type="ARBA" id="ARBA00035032"/>
    </source>
</evidence>
<protein>
    <recommendedName>
        <fullName evidence="2">Protein argonaute</fullName>
    </recommendedName>
</protein>
<evidence type="ECO:0000313" key="4">
    <source>
        <dbReference type="EMBL" id="WKN36005.1"/>
    </source>
</evidence>
<proteinExistence type="inferred from homology"/>
<gene>
    <name evidence="4" type="ORF">K4G66_26930</name>
</gene>
<dbReference type="EMBL" id="CP120682">
    <property type="protein sequence ID" value="WKN36005.1"/>
    <property type="molecule type" value="Genomic_DNA"/>
</dbReference>
<evidence type="ECO:0000259" key="3">
    <source>
        <dbReference type="SMART" id="SM00950"/>
    </source>
</evidence>
<name>A0AA49GJJ2_9BACT</name>
<reference evidence="4" key="1">
    <citation type="journal article" date="2023" name="Comput. Struct. Biotechnol. J.">
        <title>Discovery of a novel marine Bacteroidetes with a rich repertoire of carbohydrate-active enzymes.</title>
        <authorList>
            <person name="Chen B."/>
            <person name="Liu G."/>
            <person name="Chen Q."/>
            <person name="Wang H."/>
            <person name="Liu L."/>
            <person name="Tang K."/>
        </authorList>
    </citation>
    <scope>NUCLEOTIDE SEQUENCE</scope>
    <source>
        <strain evidence="4">TK19036</strain>
    </source>
</reference>
<dbReference type="GO" id="GO:0003676">
    <property type="term" value="F:nucleic acid binding"/>
    <property type="evidence" value="ECO:0007669"/>
    <property type="project" value="InterPro"/>
</dbReference>
<evidence type="ECO:0000256" key="1">
    <source>
        <dbReference type="ARBA" id="ARBA00035012"/>
    </source>
</evidence>
<dbReference type="AlphaFoldDB" id="A0AA49GJJ2"/>
<organism evidence="4">
    <name type="scientific">Roseihalotalea indica</name>
    <dbReference type="NCBI Taxonomy" id="2867963"/>
    <lineage>
        <taxon>Bacteria</taxon>
        <taxon>Pseudomonadati</taxon>
        <taxon>Bacteroidota</taxon>
        <taxon>Cytophagia</taxon>
        <taxon>Cytophagales</taxon>
        <taxon>Catalimonadaceae</taxon>
        <taxon>Roseihalotalea</taxon>
    </lineage>
</organism>
<sequence length="476" mass="54982">MEIKLLDEPILEFGNGESICPREGVENFSPYDITSVRPEKIITGIIGKSSSIEILINWLEKAKTTIIGKESKLDKLFRSFNGFNQESSFKSQIVYDDSYLRKINNSDFESLLKKCTEKSVLIAEVAKLFLAEVKFLSKNKNPDLIICVLPEDLVKTLLSVDLKKEESEEEIEDSEVETKLSSLLEHDLRRLMKAEAMEYNIPIQIIRDRIKKPTSDMQDEATIAWNLFTALYYKASGTPWAMKKPNKSIVCYAGISFYRSRDRKTIQTSCTQIFNEHGKGVILRGAPVELKKGDREPHLKEDQAYELLNNSLREYYDALKIYPQRLVLHKSSNFNEAEIEGFKAAAYKNNISALDLVTIMPTPLRLYSTNNYPPYRGTWASFDNNTHLLYTKGFVPFYNTYPGMYIPNPIEVRLFSHDESPQIICQEILSLTKMNWNNTQFDRKFPITIECSKKVGEILKYLDENQKPQLKYSFYM</sequence>
<dbReference type="SUPFAM" id="SSF53098">
    <property type="entry name" value="Ribonuclease H-like"/>
    <property type="match status" value="1"/>
</dbReference>
<dbReference type="SMART" id="SM00950">
    <property type="entry name" value="Piwi"/>
    <property type="match status" value="1"/>
</dbReference>
<dbReference type="InterPro" id="IPR003165">
    <property type="entry name" value="Piwi"/>
</dbReference>
<accession>A0AA49GJJ2</accession>
<dbReference type="InterPro" id="IPR036397">
    <property type="entry name" value="RNaseH_sf"/>
</dbReference>
<feature type="domain" description="Piwi" evidence="3">
    <location>
        <begin position="144"/>
        <end position="464"/>
    </location>
</feature>
<dbReference type="InterPro" id="IPR012337">
    <property type="entry name" value="RNaseH-like_sf"/>
</dbReference>